<sequence>MSGVPRRTRLTSTIHSSRVPRLQRLHSDEDDEAVPEWEERGLRGGGGGGGGGGARLYRAWTLVAALRRGRRGSARTRTPAAATLGRDVP</sequence>
<feature type="compositionally biased region" description="Gly residues" evidence="1">
    <location>
        <begin position="43"/>
        <end position="53"/>
    </location>
</feature>
<evidence type="ECO:0000313" key="2">
    <source>
        <dbReference type="EnsemblPlants" id="OMERI07G16410.1"/>
    </source>
</evidence>
<dbReference type="EnsemblPlants" id="OMERI07G16410.1">
    <property type="protein sequence ID" value="OMERI07G16410.1"/>
    <property type="gene ID" value="OMERI07G16410"/>
</dbReference>
<feature type="region of interest" description="Disordered" evidence="1">
    <location>
        <begin position="69"/>
        <end position="89"/>
    </location>
</feature>
<accession>A0A0E0EDI0</accession>
<dbReference type="Proteomes" id="UP000008021">
    <property type="component" value="Chromosome 7"/>
</dbReference>
<dbReference type="Gramene" id="OMERI07G16410.1">
    <property type="protein sequence ID" value="OMERI07G16410.1"/>
    <property type="gene ID" value="OMERI07G16410"/>
</dbReference>
<name>A0A0E0EDI0_9ORYZ</name>
<feature type="compositionally biased region" description="Low complexity" evidence="1">
    <location>
        <begin position="75"/>
        <end position="89"/>
    </location>
</feature>
<organism evidence="2">
    <name type="scientific">Oryza meridionalis</name>
    <dbReference type="NCBI Taxonomy" id="40149"/>
    <lineage>
        <taxon>Eukaryota</taxon>
        <taxon>Viridiplantae</taxon>
        <taxon>Streptophyta</taxon>
        <taxon>Embryophyta</taxon>
        <taxon>Tracheophyta</taxon>
        <taxon>Spermatophyta</taxon>
        <taxon>Magnoliopsida</taxon>
        <taxon>Liliopsida</taxon>
        <taxon>Poales</taxon>
        <taxon>Poaceae</taxon>
        <taxon>BOP clade</taxon>
        <taxon>Oryzoideae</taxon>
        <taxon>Oryzeae</taxon>
        <taxon>Oryzinae</taxon>
        <taxon>Oryza</taxon>
    </lineage>
</organism>
<reference evidence="2" key="2">
    <citation type="submission" date="2018-05" db="EMBL/GenBank/DDBJ databases">
        <title>OmerRS3 (Oryza meridionalis Reference Sequence Version 3).</title>
        <authorList>
            <person name="Zhang J."/>
            <person name="Kudrna D."/>
            <person name="Lee S."/>
            <person name="Talag J."/>
            <person name="Welchert J."/>
            <person name="Wing R.A."/>
        </authorList>
    </citation>
    <scope>NUCLEOTIDE SEQUENCE [LARGE SCALE GENOMIC DNA]</scope>
    <source>
        <strain evidence="2">cv. OR44</strain>
    </source>
</reference>
<dbReference type="AlphaFoldDB" id="A0A0E0EDI0"/>
<dbReference type="HOGENOM" id="CLU_2458569_0_0_1"/>
<reference evidence="2" key="1">
    <citation type="submission" date="2015-04" db="UniProtKB">
        <authorList>
            <consortium name="EnsemblPlants"/>
        </authorList>
    </citation>
    <scope>IDENTIFICATION</scope>
</reference>
<keyword evidence="3" id="KW-1185">Reference proteome</keyword>
<proteinExistence type="predicted"/>
<evidence type="ECO:0000313" key="3">
    <source>
        <dbReference type="Proteomes" id="UP000008021"/>
    </source>
</evidence>
<evidence type="ECO:0000256" key="1">
    <source>
        <dbReference type="SAM" id="MobiDB-lite"/>
    </source>
</evidence>
<feature type="region of interest" description="Disordered" evidence="1">
    <location>
        <begin position="1"/>
        <end position="53"/>
    </location>
</feature>
<protein>
    <submittedName>
        <fullName evidence="2">Uncharacterized protein</fullName>
    </submittedName>
</protein>